<sequence>MTGFALAARTRRKGPVIWIRQSSLKQAHGGLLQAGCREVAPDLPPSLNITPRKPAEALWATEEAIRSGVASLVIAELEDASFTASRRLALVSGRHGTPVILLMPYTRDGATAASARWRLSPRPSSPNRYDTHAPGALRWKAVLERSRQAPHMAGQSFDLELDDETLSLRVVSGLAADPAPARSPRPQDRIGPPGLRQTA</sequence>
<evidence type="ECO:0000313" key="2">
    <source>
        <dbReference type="EMBL" id="CUS57422.1"/>
    </source>
</evidence>
<feature type="compositionally biased region" description="Low complexity" evidence="1">
    <location>
        <begin position="175"/>
        <end position="184"/>
    </location>
</feature>
<evidence type="ECO:0000256" key="1">
    <source>
        <dbReference type="SAM" id="MobiDB-lite"/>
    </source>
</evidence>
<organism evidence="2">
    <name type="scientific">hydrothermal vent metagenome</name>
    <dbReference type="NCBI Taxonomy" id="652676"/>
    <lineage>
        <taxon>unclassified sequences</taxon>
        <taxon>metagenomes</taxon>
        <taxon>ecological metagenomes</taxon>
    </lineage>
</organism>
<feature type="region of interest" description="Disordered" evidence="1">
    <location>
        <begin position="175"/>
        <end position="199"/>
    </location>
</feature>
<protein>
    <submittedName>
        <fullName evidence="2">Error-prone repair protein ImuA</fullName>
    </submittedName>
</protein>
<accession>A0A170PU82</accession>
<gene>
    <name evidence="2" type="ORF">MGWOODY_Hyp1622</name>
</gene>
<dbReference type="InterPro" id="IPR027417">
    <property type="entry name" value="P-loop_NTPase"/>
</dbReference>
<dbReference type="SUPFAM" id="SSF52540">
    <property type="entry name" value="P-loop containing nucleoside triphosphate hydrolases"/>
    <property type="match status" value="1"/>
</dbReference>
<proteinExistence type="predicted"/>
<name>A0A170PU82_9ZZZZ</name>
<dbReference type="EMBL" id="CZQD01000041">
    <property type="protein sequence ID" value="CUS57422.1"/>
    <property type="molecule type" value="Genomic_DNA"/>
</dbReference>
<reference evidence="2" key="1">
    <citation type="submission" date="2015-10" db="EMBL/GenBank/DDBJ databases">
        <authorList>
            <person name="Gilbert D.G."/>
        </authorList>
    </citation>
    <scope>NUCLEOTIDE SEQUENCE</scope>
</reference>
<dbReference type="Gene3D" id="3.40.50.300">
    <property type="entry name" value="P-loop containing nucleotide triphosphate hydrolases"/>
    <property type="match status" value="1"/>
</dbReference>
<dbReference type="AlphaFoldDB" id="A0A170PU82"/>